<reference evidence="3" key="1">
    <citation type="journal article" date="2019" name="Int. J. Syst. Evol. Microbiol.">
        <title>The Global Catalogue of Microorganisms (GCM) 10K type strain sequencing project: providing services to taxonomists for standard genome sequencing and annotation.</title>
        <authorList>
            <consortium name="The Broad Institute Genomics Platform"/>
            <consortium name="The Broad Institute Genome Sequencing Center for Infectious Disease"/>
            <person name="Wu L."/>
            <person name="Ma J."/>
        </authorList>
    </citation>
    <scope>NUCLEOTIDE SEQUENCE [LARGE SCALE GENOMIC DNA]</scope>
    <source>
        <strain evidence="3">JCM 18303</strain>
    </source>
</reference>
<dbReference type="Proteomes" id="UP001428817">
    <property type="component" value="Unassembled WGS sequence"/>
</dbReference>
<dbReference type="CDD" id="cd05233">
    <property type="entry name" value="SDR_c"/>
    <property type="match status" value="1"/>
</dbReference>
<proteinExistence type="inferred from homology"/>
<dbReference type="InterPro" id="IPR036291">
    <property type="entry name" value="NAD(P)-bd_dom_sf"/>
</dbReference>
<evidence type="ECO:0000256" key="1">
    <source>
        <dbReference type="ARBA" id="ARBA00006484"/>
    </source>
</evidence>
<comment type="caution">
    <text evidence="2">The sequence shown here is derived from an EMBL/GenBank/DDBJ whole genome shotgun (WGS) entry which is preliminary data.</text>
</comment>
<dbReference type="RefSeq" id="WP_185062033.1">
    <property type="nucleotide sequence ID" value="NZ_BAABJP010000062.1"/>
</dbReference>
<evidence type="ECO:0000313" key="3">
    <source>
        <dbReference type="Proteomes" id="UP001428817"/>
    </source>
</evidence>
<gene>
    <name evidence="2" type="ORF">GCM10023321_77720</name>
</gene>
<dbReference type="PROSITE" id="PS00061">
    <property type="entry name" value="ADH_SHORT"/>
    <property type="match status" value="1"/>
</dbReference>
<keyword evidence="3" id="KW-1185">Reference proteome</keyword>
<dbReference type="Gene3D" id="3.40.50.720">
    <property type="entry name" value="NAD(P)-binding Rossmann-like Domain"/>
    <property type="match status" value="1"/>
</dbReference>
<dbReference type="PANTHER" id="PTHR42760">
    <property type="entry name" value="SHORT-CHAIN DEHYDROGENASES/REDUCTASES FAMILY MEMBER"/>
    <property type="match status" value="1"/>
</dbReference>
<dbReference type="InterPro" id="IPR002347">
    <property type="entry name" value="SDR_fam"/>
</dbReference>
<dbReference type="Pfam" id="PF13561">
    <property type="entry name" value="adh_short_C2"/>
    <property type="match status" value="1"/>
</dbReference>
<dbReference type="InterPro" id="IPR020904">
    <property type="entry name" value="Sc_DH/Rdtase_CS"/>
</dbReference>
<organism evidence="2 3">
    <name type="scientific">Pseudonocardia eucalypti</name>
    <dbReference type="NCBI Taxonomy" id="648755"/>
    <lineage>
        <taxon>Bacteria</taxon>
        <taxon>Bacillati</taxon>
        <taxon>Actinomycetota</taxon>
        <taxon>Actinomycetes</taxon>
        <taxon>Pseudonocardiales</taxon>
        <taxon>Pseudonocardiaceae</taxon>
        <taxon>Pseudonocardia</taxon>
    </lineage>
</organism>
<dbReference type="PANTHER" id="PTHR42760:SF40">
    <property type="entry name" value="3-OXOACYL-[ACYL-CARRIER-PROTEIN] REDUCTASE, CHLOROPLASTIC"/>
    <property type="match status" value="1"/>
</dbReference>
<accession>A0ABP9RC55</accession>
<name>A0ABP9RC55_9PSEU</name>
<comment type="similarity">
    <text evidence="1">Belongs to the short-chain dehydrogenases/reductases (SDR) family.</text>
</comment>
<dbReference type="SUPFAM" id="SSF51735">
    <property type="entry name" value="NAD(P)-binding Rossmann-fold domains"/>
    <property type="match status" value="1"/>
</dbReference>
<evidence type="ECO:0000313" key="2">
    <source>
        <dbReference type="EMBL" id="GAA5174281.1"/>
    </source>
</evidence>
<dbReference type="PRINTS" id="PR00081">
    <property type="entry name" value="GDHRDH"/>
</dbReference>
<sequence>MSIQIDLSSDVAVVTGGGSGIGEGIAHLLAEAGARVAVADLSAEAAKSVAEQITAKGGTAIGVQVDIADEASVRQGLDAVREQLGPVSVLVNNAAAWAIKKFADTSAEDARRVVDVTLLGTINMMRAALPDLVATQGRLVNVASDSARVGEHSMSVYAGAKAGVVAVTKSLAQEVGRKGVRANVVAPGTTVTPGSSGFIEQVGGADKLARAYPLGRLGAPADIAGAVLFLVSPLSTWVTGQVLSVSGGFTML</sequence>
<protein>
    <submittedName>
        <fullName evidence="2">Glucose 1-dehydrogenase</fullName>
    </submittedName>
</protein>
<dbReference type="EMBL" id="BAABJP010000062">
    <property type="protein sequence ID" value="GAA5174281.1"/>
    <property type="molecule type" value="Genomic_DNA"/>
</dbReference>
<dbReference type="PRINTS" id="PR00080">
    <property type="entry name" value="SDRFAMILY"/>
</dbReference>